<feature type="transmembrane region" description="Helical" evidence="8">
    <location>
        <begin position="104"/>
        <end position="122"/>
    </location>
</feature>
<feature type="transmembrane region" description="Helical" evidence="8">
    <location>
        <begin position="142"/>
        <end position="166"/>
    </location>
</feature>
<evidence type="ECO:0000256" key="5">
    <source>
        <dbReference type="ARBA" id="ARBA00022692"/>
    </source>
</evidence>
<evidence type="ECO:0000256" key="1">
    <source>
        <dbReference type="ARBA" id="ARBA00004651"/>
    </source>
</evidence>
<dbReference type="PANTHER" id="PTHR33908:SF11">
    <property type="entry name" value="MEMBRANE PROTEIN"/>
    <property type="match status" value="1"/>
</dbReference>
<dbReference type="PANTHER" id="PTHR33908">
    <property type="entry name" value="MANNOSYLTRANSFERASE YKCB-RELATED"/>
    <property type="match status" value="1"/>
</dbReference>
<evidence type="ECO:0000256" key="2">
    <source>
        <dbReference type="ARBA" id="ARBA00022475"/>
    </source>
</evidence>
<keyword evidence="2" id="KW-1003">Cell membrane</keyword>
<dbReference type="InterPro" id="IPR050297">
    <property type="entry name" value="LipidA_mod_glycosyltrf_83"/>
</dbReference>
<feature type="transmembrane region" description="Helical" evidence="8">
    <location>
        <begin position="373"/>
        <end position="398"/>
    </location>
</feature>
<keyword evidence="3" id="KW-0328">Glycosyltransferase</keyword>
<reference evidence="10" key="1">
    <citation type="submission" date="2020-01" db="EMBL/GenBank/DDBJ databases">
        <authorList>
            <person name="Meier V. D."/>
            <person name="Meier V D."/>
        </authorList>
    </citation>
    <scope>NUCLEOTIDE SEQUENCE</scope>
    <source>
        <strain evidence="10">HLG_WM_MAG_07</strain>
    </source>
</reference>
<keyword evidence="7 8" id="KW-0472">Membrane</keyword>
<evidence type="ECO:0000256" key="7">
    <source>
        <dbReference type="ARBA" id="ARBA00023136"/>
    </source>
</evidence>
<evidence type="ECO:0000256" key="6">
    <source>
        <dbReference type="ARBA" id="ARBA00022989"/>
    </source>
</evidence>
<dbReference type="GO" id="GO:0005886">
    <property type="term" value="C:plasma membrane"/>
    <property type="evidence" value="ECO:0007669"/>
    <property type="project" value="UniProtKB-SubCell"/>
</dbReference>
<feature type="transmembrane region" description="Helical" evidence="8">
    <location>
        <begin position="410"/>
        <end position="430"/>
    </location>
</feature>
<evidence type="ECO:0000256" key="8">
    <source>
        <dbReference type="SAM" id="Phobius"/>
    </source>
</evidence>
<keyword evidence="6 8" id="KW-1133">Transmembrane helix</keyword>
<evidence type="ECO:0000259" key="9">
    <source>
        <dbReference type="Pfam" id="PF13231"/>
    </source>
</evidence>
<dbReference type="GO" id="GO:0009103">
    <property type="term" value="P:lipopolysaccharide biosynthetic process"/>
    <property type="evidence" value="ECO:0007669"/>
    <property type="project" value="UniProtKB-ARBA"/>
</dbReference>
<comment type="subcellular location">
    <subcellularLocation>
        <location evidence="1">Cell membrane</location>
        <topology evidence="1">Multi-pass membrane protein</topology>
    </subcellularLocation>
</comment>
<evidence type="ECO:0000313" key="10">
    <source>
        <dbReference type="EMBL" id="CAA6802914.1"/>
    </source>
</evidence>
<dbReference type="GO" id="GO:0016763">
    <property type="term" value="F:pentosyltransferase activity"/>
    <property type="evidence" value="ECO:0007669"/>
    <property type="project" value="TreeGrafter"/>
</dbReference>
<evidence type="ECO:0000256" key="3">
    <source>
        <dbReference type="ARBA" id="ARBA00022676"/>
    </source>
</evidence>
<feature type="transmembrane region" description="Helical" evidence="8">
    <location>
        <begin position="222"/>
        <end position="242"/>
    </location>
</feature>
<organism evidence="10">
    <name type="scientific">uncultured Thiotrichaceae bacterium</name>
    <dbReference type="NCBI Taxonomy" id="298394"/>
    <lineage>
        <taxon>Bacteria</taxon>
        <taxon>Pseudomonadati</taxon>
        <taxon>Pseudomonadota</taxon>
        <taxon>Gammaproteobacteria</taxon>
        <taxon>Thiotrichales</taxon>
        <taxon>Thiotrichaceae</taxon>
        <taxon>environmental samples</taxon>
    </lineage>
</organism>
<keyword evidence="4" id="KW-0808">Transferase</keyword>
<feature type="domain" description="Glycosyltransferase RgtA/B/C/D-like" evidence="9">
    <location>
        <begin position="79"/>
        <end position="234"/>
    </location>
</feature>
<dbReference type="AlphaFoldDB" id="A0A6S6SD14"/>
<name>A0A6S6SD14_9GAMM</name>
<feature type="transmembrane region" description="Helical" evidence="8">
    <location>
        <begin position="178"/>
        <end position="193"/>
    </location>
</feature>
<proteinExistence type="predicted"/>
<dbReference type="EMBL" id="CACVAY010000013">
    <property type="protein sequence ID" value="CAA6802914.1"/>
    <property type="molecule type" value="Genomic_DNA"/>
</dbReference>
<keyword evidence="5 8" id="KW-0812">Transmembrane</keyword>
<dbReference type="InterPro" id="IPR038731">
    <property type="entry name" value="RgtA/B/C-like"/>
</dbReference>
<evidence type="ECO:0000256" key="4">
    <source>
        <dbReference type="ARBA" id="ARBA00022679"/>
    </source>
</evidence>
<feature type="transmembrane region" description="Helical" evidence="8">
    <location>
        <begin position="442"/>
        <end position="463"/>
    </location>
</feature>
<dbReference type="Pfam" id="PF13231">
    <property type="entry name" value="PMT_2"/>
    <property type="match status" value="1"/>
</dbReference>
<protein>
    <recommendedName>
        <fullName evidence="9">Glycosyltransferase RgtA/B/C/D-like domain-containing protein</fullName>
    </recommendedName>
</protein>
<gene>
    <name evidence="10" type="ORF">HELGO_WM10962</name>
</gene>
<accession>A0A6S6SD14</accession>
<sequence length="481" mass="54841">MRPIISHKKTIYASALLLILLLSITYRFSLLENIATQDITSVTEKDTVRYEKPALHFLEHGTFAINPTDIHTTTIHDQPGYALFIAANYYLFKQDKHQLLKVQIIVSALSILILSLAAFLLWSYKASLSAATIMALDPLQTLYSHVMLTETLQIFFVSLIVLFAVLMLKNSNRSKNPIWALLFGLAIALATYVHAVNYYLVLPIVIGLMLFRKYLQWDMMKLVKIVVLILLPVVILLSAWQIRNGQLTGVYQFSDNSSTTLLHYKASSVYMQKDNLSFEEAVARTRHEVGNDFMSLQDRYDAEKELAKEIIGNNLGAFLTHSLKGYIPLMFGVGLDSYAMHYDPKYYANLASGGSLQTNPVIRYIENMTGKQFWYVALVGYGALFLLGCYALALIGFTHAFKYSAKEYRVIHLLLLGLAAYYLVLATGHIDAYHRQRLTSMIVILLYASNGALLVLHHLYYLFRQRKEQSRSFRYKLNHRN</sequence>